<dbReference type="GO" id="GO:0003700">
    <property type="term" value="F:DNA-binding transcription factor activity"/>
    <property type="evidence" value="ECO:0007669"/>
    <property type="project" value="InterPro"/>
</dbReference>
<dbReference type="Gene3D" id="3.40.1410.10">
    <property type="entry name" value="Chorismate lyase-like"/>
    <property type="match status" value="1"/>
</dbReference>
<evidence type="ECO:0000313" key="5">
    <source>
        <dbReference type="EMBL" id="GGK37945.1"/>
    </source>
</evidence>
<dbReference type="Pfam" id="PF07702">
    <property type="entry name" value="UTRA"/>
    <property type="match status" value="1"/>
</dbReference>
<dbReference type="SUPFAM" id="SSF46785">
    <property type="entry name" value="Winged helix' DNA-binding domain"/>
    <property type="match status" value="1"/>
</dbReference>
<organism evidence="5 6">
    <name type="scientific">Salinarimonas ramus</name>
    <dbReference type="NCBI Taxonomy" id="690164"/>
    <lineage>
        <taxon>Bacteria</taxon>
        <taxon>Pseudomonadati</taxon>
        <taxon>Pseudomonadota</taxon>
        <taxon>Alphaproteobacteria</taxon>
        <taxon>Hyphomicrobiales</taxon>
        <taxon>Salinarimonadaceae</taxon>
        <taxon>Salinarimonas</taxon>
    </lineage>
</organism>
<keyword evidence="1" id="KW-0805">Transcription regulation</keyword>
<dbReference type="GO" id="GO:0045892">
    <property type="term" value="P:negative regulation of DNA-templated transcription"/>
    <property type="evidence" value="ECO:0007669"/>
    <property type="project" value="TreeGrafter"/>
</dbReference>
<dbReference type="SUPFAM" id="SSF64288">
    <property type="entry name" value="Chorismate lyase-like"/>
    <property type="match status" value="1"/>
</dbReference>
<dbReference type="PANTHER" id="PTHR44846">
    <property type="entry name" value="MANNOSYL-D-GLYCERATE TRANSPORT/METABOLISM SYSTEM REPRESSOR MNGR-RELATED"/>
    <property type="match status" value="1"/>
</dbReference>
<dbReference type="InterPro" id="IPR011663">
    <property type="entry name" value="UTRA"/>
</dbReference>
<keyword evidence="6" id="KW-1185">Reference proteome</keyword>
<dbReference type="PROSITE" id="PS50949">
    <property type="entry name" value="HTH_GNTR"/>
    <property type="match status" value="1"/>
</dbReference>
<dbReference type="AlphaFoldDB" id="A0A917V4V2"/>
<dbReference type="GO" id="GO:0003677">
    <property type="term" value="F:DNA binding"/>
    <property type="evidence" value="ECO:0007669"/>
    <property type="project" value="UniProtKB-KW"/>
</dbReference>
<dbReference type="CDD" id="cd07377">
    <property type="entry name" value="WHTH_GntR"/>
    <property type="match status" value="1"/>
</dbReference>
<dbReference type="PANTHER" id="PTHR44846:SF1">
    <property type="entry name" value="MANNOSYL-D-GLYCERATE TRANSPORT_METABOLISM SYSTEM REPRESSOR MNGR-RELATED"/>
    <property type="match status" value="1"/>
</dbReference>
<gene>
    <name evidence="5" type="ORF">GCM10011322_26260</name>
</gene>
<dbReference type="InterPro" id="IPR028978">
    <property type="entry name" value="Chorismate_lyase_/UTRA_dom_sf"/>
</dbReference>
<dbReference type="PRINTS" id="PR00035">
    <property type="entry name" value="HTHGNTR"/>
</dbReference>
<accession>A0A917V4V2</accession>
<evidence type="ECO:0000256" key="3">
    <source>
        <dbReference type="ARBA" id="ARBA00023163"/>
    </source>
</evidence>
<evidence type="ECO:0000256" key="2">
    <source>
        <dbReference type="ARBA" id="ARBA00023125"/>
    </source>
</evidence>
<feature type="domain" description="HTH gntR-type" evidence="4">
    <location>
        <begin position="14"/>
        <end position="82"/>
    </location>
</feature>
<keyword evidence="2" id="KW-0238">DNA-binding</keyword>
<reference evidence="5 6" key="1">
    <citation type="journal article" date="2014" name="Int. J. Syst. Evol. Microbiol.">
        <title>Complete genome sequence of Corynebacterium casei LMG S-19264T (=DSM 44701T), isolated from a smear-ripened cheese.</title>
        <authorList>
            <consortium name="US DOE Joint Genome Institute (JGI-PGF)"/>
            <person name="Walter F."/>
            <person name="Albersmeier A."/>
            <person name="Kalinowski J."/>
            <person name="Ruckert C."/>
        </authorList>
    </citation>
    <scope>NUCLEOTIDE SEQUENCE [LARGE SCALE GENOMIC DNA]</scope>
    <source>
        <strain evidence="5 6">CGMCC 1.9161</strain>
    </source>
</reference>
<dbReference type="SMART" id="SM00345">
    <property type="entry name" value="HTH_GNTR"/>
    <property type="match status" value="1"/>
</dbReference>
<dbReference type="InterPro" id="IPR036388">
    <property type="entry name" value="WH-like_DNA-bd_sf"/>
</dbReference>
<dbReference type="Pfam" id="PF00392">
    <property type="entry name" value="GntR"/>
    <property type="match status" value="1"/>
</dbReference>
<dbReference type="Proteomes" id="UP000600449">
    <property type="component" value="Unassembled WGS sequence"/>
</dbReference>
<dbReference type="SMART" id="SM00866">
    <property type="entry name" value="UTRA"/>
    <property type="match status" value="1"/>
</dbReference>
<dbReference type="InterPro" id="IPR000524">
    <property type="entry name" value="Tscrpt_reg_HTH_GntR"/>
</dbReference>
<evidence type="ECO:0000259" key="4">
    <source>
        <dbReference type="PROSITE" id="PS50949"/>
    </source>
</evidence>
<dbReference type="InterPro" id="IPR036390">
    <property type="entry name" value="WH_DNA-bd_sf"/>
</dbReference>
<keyword evidence="3" id="KW-0804">Transcription</keyword>
<evidence type="ECO:0000313" key="6">
    <source>
        <dbReference type="Proteomes" id="UP000600449"/>
    </source>
</evidence>
<proteinExistence type="predicted"/>
<evidence type="ECO:0000256" key="1">
    <source>
        <dbReference type="ARBA" id="ARBA00023015"/>
    </source>
</evidence>
<protein>
    <submittedName>
        <fullName evidence="5">GntR family transcriptional regulator</fullName>
    </submittedName>
</protein>
<dbReference type="InterPro" id="IPR050679">
    <property type="entry name" value="Bact_HTH_transcr_reg"/>
</dbReference>
<sequence length="244" mass="26649">MIERGAAQDALGYRPLYRQVRDVLVKRISDGVWQAGAAIPSEPELAADLGVSQGTVRKALDAMAAERLVVRRQGRGTYVARHDDARILFQFFKLVPDDGPARFPTSRFLSVGSGRADAAEASRLSLARGARVTRLERVRALDGEVCVHERIVVEKARFADLEKRELPNNLYEMYATSYGVPVARAVERLKAMGAPAGIAAALGVAEGAPLLQVDRVATAIDGAPVEWRLSLCRTDRVHYASDLR</sequence>
<comment type="caution">
    <text evidence="5">The sequence shown here is derived from an EMBL/GenBank/DDBJ whole genome shotgun (WGS) entry which is preliminary data.</text>
</comment>
<dbReference type="RefSeq" id="WP_188913690.1">
    <property type="nucleotide sequence ID" value="NZ_BMMF01000007.1"/>
</dbReference>
<dbReference type="EMBL" id="BMMF01000007">
    <property type="protein sequence ID" value="GGK37945.1"/>
    <property type="molecule type" value="Genomic_DNA"/>
</dbReference>
<name>A0A917V4V2_9HYPH</name>
<dbReference type="Gene3D" id="1.10.10.10">
    <property type="entry name" value="Winged helix-like DNA-binding domain superfamily/Winged helix DNA-binding domain"/>
    <property type="match status" value="1"/>
</dbReference>